<dbReference type="Pfam" id="PF24827">
    <property type="entry name" value="AstE_AspA_cat"/>
    <property type="match status" value="1"/>
</dbReference>
<sequence length="271" mass="32229">MQAKENRSENIEILKFWDPDQAPFLTFIVGVHWDEKAPIKAIAAFREFLADKKILEPFRIIFANGEAISENRRFIDKDLNNCFSDESSEAHESRIAQKLKLILPESKYNFDFHTTDFHIEEPYSIISIYNDEVRAIIEWIWISNAVFSDKDSLIKYATNWIWFEVWAEGEESTVKNAFDLMLKILGHFWIITNIVPPIKHDLSIFLIYQVIKKNLLSELDKNINDFKLIRKWDLIWISAESEKIIAPENFYPIWINEWSYIRMAKKIYIEE</sequence>
<dbReference type="SUPFAM" id="SSF53187">
    <property type="entry name" value="Zn-dependent exopeptidases"/>
    <property type="match status" value="1"/>
</dbReference>
<reference evidence="6" key="1">
    <citation type="journal article" date="2012" name="Science">
        <title>Fermentation, hydrogen, and sulfur metabolism in multiple uncultivated bacterial phyla.</title>
        <authorList>
            <person name="Wrighton K.C."/>
            <person name="Thomas B.C."/>
            <person name="Sharon I."/>
            <person name="Miller C.S."/>
            <person name="Castelle C.J."/>
            <person name="VerBerkmoes N.C."/>
            <person name="Wilkins M.J."/>
            <person name="Hettich R.L."/>
            <person name="Lipton M.S."/>
            <person name="Williams K.H."/>
            <person name="Long P.E."/>
            <person name="Banfield J.F."/>
        </authorList>
    </citation>
    <scope>NUCLEOTIDE SEQUENCE [LARGE SCALE GENOMIC DNA]</scope>
</reference>
<feature type="domain" description="Succinylglutamate desuccinylase/Aspartoacylase catalytic" evidence="5">
    <location>
        <begin position="30"/>
        <end position="119"/>
    </location>
</feature>
<comment type="caution">
    <text evidence="6">The sequence shown here is derived from an EMBL/GenBank/DDBJ whole genome shotgun (WGS) entry which is preliminary data.</text>
</comment>
<name>K2G4R8_9BACT</name>
<dbReference type="InterPro" id="IPR055438">
    <property type="entry name" value="AstE_AspA_cat"/>
</dbReference>
<comment type="cofactor">
    <cofactor evidence="1">
        <name>Zn(2+)</name>
        <dbReference type="ChEBI" id="CHEBI:29105"/>
    </cofactor>
</comment>
<keyword evidence="3" id="KW-0378">Hydrolase</keyword>
<evidence type="ECO:0000256" key="4">
    <source>
        <dbReference type="ARBA" id="ARBA00022833"/>
    </source>
</evidence>
<evidence type="ECO:0000259" key="5">
    <source>
        <dbReference type="Pfam" id="PF24827"/>
    </source>
</evidence>
<dbReference type="EMBL" id="AMFJ01000016">
    <property type="protein sequence ID" value="EKE30253.1"/>
    <property type="molecule type" value="Genomic_DNA"/>
</dbReference>
<organism evidence="6">
    <name type="scientific">uncultured bacterium</name>
    <name type="common">gcode 4</name>
    <dbReference type="NCBI Taxonomy" id="1234023"/>
    <lineage>
        <taxon>Bacteria</taxon>
        <taxon>environmental samples</taxon>
    </lineage>
</organism>
<evidence type="ECO:0000256" key="1">
    <source>
        <dbReference type="ARBA" id="ARBA00001947"/>
    </source>
</evidence>
<dbReference type="GO" id="GO:0046872">
    <property type="term" value="F:metal ion binding"/>
    <property type="evidence" value="ECO:0007669"/>
    <property type="project" value="UniProtKB-KW"/>
</dbReference>
<protein>
    <submittedName>
        <fullName evidence="6">Succinylglutamate desuccinylase/aspartoacylase</fullName>
    </submittedName>
</protein>
<keyword evidence="4" id="KW-0862">Zinc</keyword>
<proteinExistence type="predicted"/>
<evidence type="ECO:0000256" key="2">
    <source>
        <dbReference type="ARBA" id="ARBA00022723"/>
    </source>
</evidence>
<dbReference type="Gene3D" id="3.40.630.10">
    <property type="entry name" value="Zn peptidases"/>
    <property type="match status" value="1"/>
</dbReference>
<dbReference type="GO" id="GO:0016788">
    <property type="term" value="F:hydrolase activity, acting on ester bonds"/>
    <property type="evidence" value="ECO:0007669"/>
    <property type="project" value="InterPro"/>
</dbReference>
<accession>K2G4R8</accession>
<dbReference type="AlphaFoldDB" id="K2G4R8"/>
<evidence type="ECO:0000256" key="3">
    <source>
        <dbReference type="ARBA" id="ARBA00022801"/>
    </source>
</evidence>
<evidence type="ECO:0000313" key="6">
    <source>
        <dbReference type="EMBL" id="EKE30253.1"/>
    </source>
</evidence>
<gene>
    <name evidence="6" type="ORF">ACD_2C00016G0004</name>
</gene>
<keyword evidence="2" id="KW-0479">Metal-binding</keyword>